<protein>
    <submittedName>
        <fullName evidence="2">Uncharacterized protein</fullName>
    </submittedName>
</protein>
<sequence>MLSKLQQQVGGAEQSSAEQSRAVQKVGLVGSGKLVLVLVPVLVTGGGLTGWRMEESGMAVVVRAWLVRWAAKL</sequence>
<dbReference type="Proteomes" id="UP001281614">
    <property type="component" value="Unassembled WGS sequence"/>
</dbReference>
<dbReference type="EMBL" id="VYYT01000120">
    <property type="protein sequence ID" value="KAK2767110.1"/>
    <property type="molecule type" value="Genomic_DNA"/>
</dbReference>
<organism evidence="2 3">
    <name type="scientific">Colletotrichum kahawae</name>
    <name type="common">Coffee berry disease fungus</name>
    <dbReference type="NCBI Taxonomy" id="34407"/>
    <lineage>
        <taxon>Eukaryota</taxon>
        <taxon>Fungi</taxon>
        <taxon>Dikarya</taxon>
        <taxon>Ascomycota</taxon>
        <taxon>Pezizomycotina</taxon>
        <taxon>Sordariomycetes</taxon>
        <taxon>Hypocreomycetidae</taxon>
        <taxon>Glomerellales</taxon>
        <taxon>Glomerellaceae</taxon>
        <taxon>Colletotrichum</taxon>
        <taxon>Colletotrichum gloeosporioides species complex</taxon>
    </lineage>
</organism>
<evidence type="ECO:0000313" key="2">
    <source>
        <dbReference type="EMBL" id="KAK2767110.1"/>
    </source>
</evidence>
<keyword evidence="3" id="KW-1185">Reference proteome</keyword>
<dbReference type="AlphaFoldDB" id="A0AAD9YHF1"/>
<name>A0AAD9YHF1_COLKA</name>
<feature type="region of interest" description="Disordered" evidence="1">
    <location>
        <begin position="1"/>
        <end position="21"/>
    </location>
</feature>
<reference evidence="2" key="1">
    <citation type="submission" date="2023-02" db="EMBL/GenBank/DDBJ databases">
        <title>Colletotrichum kahawae CIFC_Que2 genome sequencing and assembly.</title>
        <authorList>
            <person name="Baroncelli R."/>
        </authorList>
    </citation>
    <scope>NUCLEOTIDE SEQUENCE</scope>
    <source>
        <strain evidence="2">CIFC_Que2</strain>
    </source>
</reference>
<accession>A0AAD9YHF1</accession>
<gene>
    <name evidence="2" type="ORF">CKAH01_15385</name>
</gene>
<evidence type="ECO:0000256" key="1">
    <source>
        <dbReference type="SAM" id="MobiDB-lite"/>
    </source>
</evidence>
<evidence type="ECO:0000313" key="3">
    <source>
        <dbReference type="Proteomes" id="UP001281614"/>
    </source>
</evidence>
<comment type="caution">
    <text evidence="2">The sequence shown here is derived from an EMBL/GenBank/DDBJ whole genome shotgun (WGS) entry which is preliminary data.</text>
</comment>
<proteinExistence type="predicted"/>